<keyword evidence="3" id="KW-1185">Reference proteome</keyword>
<feature type="transmembrane region" description="Helical" evidence="1">
    <location>
        <begin position="166"/>
        <end position="186"/>
    </location>
</feature>
<feature type="transmembrane region" description="Helical" evidence="1">
    <location>
        <begin position="193"/>
        <end position="208"/>
    </location>
</feature>
<feature type="transmembrane region" description="Helical" evidence="1">
    <location>
        <begin position="67"/>
        <end position="87"/>
    </location>
</feature>
<name>A0A6L5GPJ0_9FIRM</name>
<feature type="transmembrane region" description="Helical" evidence="1">
    <location>
        <begin position="214"/>
        <end position="233"/>
    </location>
</feature>
<evidence type="ECO:0000313" key="3">
    <source>
        <dbReference type="Proteomes" id="UP000473648"/>
    </source>
</evidence>
<evidence type="ECO:0000313" key="2">
    <source>
        <dbReference type="EMBL" id="MQM72199.1"/>
    </source>
</evidence>
<reference evidence="2" key="1">
    <citation type="journal article" date="2020" name="Appl. Environ. Microbiol.">
        <title>Medium-Chain Fatty Acid Synthesis by 'Candidatus Weimeria bifida' gen. nov., sp. nov., and 'Candidatus Pseudoramibacter fermentans' sp. nov.</title>
        <authorList>
            <person name="Scarborough M.J."/>
            <person name="Myers K.S."/>
            <person name="Donohue T.J."/>
            <person name="Noguera D.R."/>
        </authorList>
    </citation>
    <scope>NUCLEOTIDE SEQUENCE</scope>
    <source>
        <strain evidence="2">EUB1.1</strain>
    </source>
</reference>
<accession>A0A6L5GPJ0</accession>
<feature type="transmembrane region" description="Helical" evidence="1">
    <location>
        <begin position="245"/>
        <end position="268"/>
    </location>
</feature>
<evidence type="ECO:0008006" key="4">
    <source>
        <dbReference type="Google" id="ProtNLM"/>
    </source>
</evidence>
<organism evidence="2 3">
    <name type="scientific">Candidatus Pseudoramibacter fermentans</name>
    <dbReference type="NCBI Taxonomy" id="2594427"/>
    <lineage>
        <taxon>Bacteria</taxon>
        <taxon>Bacillati</taxon>
        <taxon>Bacillota</taxon>
        <taxon>Clostridia</taxon>
        <taxon>Eubacteriales</taxon>
        <taxon>Eubacteriaceae</taxon>
        <taxon>Pseudoramibacter</taxon>
    </lineage>
</organism>
<proteinExistence type="predicted"/>
<keyword evidence="1" id="KW-1133">Transmembrane helix</keyword>
<dbReference type="EMBL" id="VOGB01000003">
    <property type="protein sequence ID" value="MQM72199.1"/>
    <property type="molecule type" value="Genomic_DNA"/>
</dbReference>
<keyword evidence="1" id="KW-0812">Transmembrane</keyword>
<dbReference type="Proteomes" id="UP000473648">
    <property type="component" value="Unassembled WGS sequence"/>
</dbReference>
<feature type="transmembrane region" description="Helical" evidence="1">
    <location>
        <begin position="288"/>
        <end position="312"/>
    </location>
</feature>
<keyword evidence="1" id="KW-0472">Membrane</keyword>
<comment type="caution">
    <text evidence="2">The sequence shown here is derived from an EMBL/GenBank/DDBJ whole genome shotgun (WGS) entry which is preliminary data.</text>
</comment>
<dbReference type="AlphaFoldDB" id="A0A6L5GPJ0"/>
<feature type="transmembrane region" description="Helical" evidence="1">
    <location>
        <begin position="41"/>
        <end position="60"/>
    </location>
</feature>
<gene>
    <name evidence="2" type="ORF">FRC53_01955</name>
</gene>
<feature type="transmembrane region" description="Helical" evidence="1">
    <location>
        <begin position="93"/>
        <end position="115"/>
    </location>
</feature>
<feature type="transmembrane region" description="Helical" evidence="1">
    <location>
        <begin position="122"/>
        <end position="146"/>
    </location>
</feature>
<evidence type="ECO:0000256" key="1">
    <source>
        <dbReference type="SAM" id="Phobius"/>
    </source>
</evidence>
<sequence>MKMNRSTKAHRLPKAAVFALALGVVAAMVAAAEILGIEDIIFPEAAALTIGFWTAPVCPWRVGTKQGVAMMVAAGLLGYGISAWLPAPLMVKIAVGYACGAALIVVSHSSLYPVFSAVMLPVILGVDTPVYCLAVAVLAAVILLPAGAMHGDADAVQTKRDDALPVRAQVCRFGLLLVFVLVLAALGRHLNRLMLIAPPLIVGAAGVVDNPKPIPLMTLVKILILCAAAAVFGSGCRLALTETMGFAAAVSAAAAFALLLLLAWRWGLWFPPAGAVTLLAYLMPPARLSAYALWILFGGAALGASAVAVRLLTKKQTDKPLRF</sequence>
<protein>
    <recommendedName>
        <fullName evidence="4">HPP family protein</fullName>
    </recommendedName>
</protein>